<dbReference type="STRING" id="1852522.SAMN06295960_1843"/>
<evidence type="ECO:0000256" key="3">
    <source>
        <dbReference type="ARBA" id="ARBA00022553"/>
    </source>
</evidence>
<dbReference type="PRINTS" id="PR00032">
    <property type="entry name" value="HTHARAC"/>
</dbReference>
<feature type="modified residue" description="4-aspartylphosphate" evidence="8">
    <location>
        <position position="54"/>
    </location>
</feature>
<accession>A0A1X7K035</accession>
<dbReference type="Proteomes" id="UP000193834">
    <property type="component" value="Unassembled WGS sequence"/>
</dbReference>
<dbReference type="InterPro" id="IPR020449">
    <property type="entry name" value="Tscrpt_reg_AraC-type_HTH"/>
</dbReference>
<evidence type="ECO:0000256" key="4">
    <source>
        <dbReference type="ARBA" id="ARBA00023012"/>
    </source>
</evidence>
<comment type="subcellular location">
    <subcellularLocation>
        <location evidence="1">Cytoplasm</location>
    </subcellularLocation>
</comment>
<sequence length="539" mass="62174">MRVLIVDDEKHVRQAIQLLANWKEYGVTEVLQASDGEEAVSLIQKHSPQIVMTDMRMPRKDGAALLTWLYEHAPEIKVIVISGYDDFELVRHVIRHGGMDYMLKPVQPDALNEVLEKAVSCWNKEEEGRRRMTKQRIQVNEMRPYYADRLFSDYLGGQGRKEQVLKQLEAEGLLPAANPLCTVAVLAIGQMDMRLYLKFKHQQELLYFTVMNIAKELLRGRGIVFRQLNHHAGEMVLLYNGEPKALQALLQDLNEGVYLTLNRRFHAGISVPHAFPDEWADAYEEASNAVWQRNVLDPAYIHLKQQERFGSERSSKLSSLDEQLRLAALSGSEEQIGSAAALWINKLRERQSITPIELDQWQAELEWIIKQWMEEGQDGGANASEAAAAREEDAILSLNHEGGMDWELYEEQIVQKLQGISTQLIRKHSKDSFFVQDIAAYIERHYQEEISLQDIAAKFYLSREYIARKFKQAYGVTVLDYVSRYRIEKAKLLLHNPHLRIAQIAEMVGYQDEKYFSKVFKKVEGMNPGEYRKEHTLGI</sequence>
<organism evidence="11 12">
    <name type="scientific">Paenibacillus aquistagni</name>
    <dbReference type="NCBI Taxonomy" id="1852522"/>
    <lineage>
        <taxon>Bacteria</taxon>
        <taxon>Bacillati</taxon>
        <taxon>Bacillota</taxon>
        <taxon>Bacilli</taxon>
        <taxon>Bacillales</taxon>
        <taxon>Paenibacillaceae</taxon>
        <taxon>Paenibacillus</taxon>
    </lineage>
</organism>
<dbReference type="Pfam" id="PF12833">
    <property type="entry name" value="HTH_18"/>
    <property type="match status" value="1"/>
</dbReference>
<dbReference type="SMART" id="SM00448">
    <property type="entry name" value="REC"/>
    <property type="match status" value="1"/>
</dbReference>
<protein>
    <submittedName>
        <fullName evidence="11">Two-component system, response regulator YesN</fullName>
    </submittedName>
</protein>
<dbReference type="PROSITE" id="PS00041">
    <property type="entry name" value="HTH_ARAC_FAMILY_1"/>
    <property type="match status" value="1"/>
</dbReference>
<dbReference type="PROSITE" id="PS01124">
    <property type="entry name" value="HTH_ARAC_FAMILY_2"/>
    <property type="match status" value="1"/>
</dbReference>
<dbReference type="Gene3D" id="1.10.10.60">
    <property type="entry name" value="Homeodomain-like"/>
    <property type="match status" value="2"/>
</dbReference>
<name>A0A1X7K035_9BACL</name>
<evidence type="ECO:0000256" key="2">
    <source>
        <dbReference type="ARBA" id="ARBA00022490"/>
    </source>
</evidence>
<evidence type="ECO:0000256" key="8">
    <source>
        <dbReference type="PROSITE-ProRule" id="PRU00169"/>
    </source>
</evidence>
<dbReference type="Gene3D" id="3.40.50.2300">
    <property type="match status" value="1"/>
</dbReference>
<dbReference type="EMBL" id="FXAZ01000002">
    <property type="protein sequence ID" value="SMG33425.1"/>
    <property type="molecule type" value="Genomic_DNA"/>
</dbReference>
<dbReference type="GO" id="GO:0005737">
    <property type="term" value="C:cytoplasm"/>
    <property type="evidence" value="ECO:0007669"/>
    <property type="project" value="UniProtKB-SubCell"/>
</dbReference>
<evidence type="ECO:0000313" key="12">
    <source>
        <dbReference type="Proteomes" id="UP000193834"/>
    </source>
</evidence>
<dbReference type="GO" id="GO:0043565">
    <property type="term" value="F:sequence-specific DNA binding"/>
    <property type="evidence" value="ECO:0007669"/>
    <property type="project" value="InterPro"/>
</dbReference>
<dbReference type="Pfam" id="PF00072">
    <property type="entry name" value="Response_reg"/>
    <property type="match status" value="1"/>
</dbReference>
<dbReference type="OrthoDB" id="159632at2"/>
<gene>
    <name evidence="11" type="ORF">SAMN06295960_1843</name>
</gene>
<keyword evidence="6" id="KW-0238">DNA-binding</keyword>
<evidence type="ECO:0000259" key="10">
    <source>
        <dbReference type="PROSITE" id="PS50110"/>
    </source>
</evidence>
<keyword evidence="2" id="KW-0963">Cytoplasm</keyword>
<reference evidence="11 12" key="1">
    <citation type="submission" date="2017-04" db="EMBL/GenBank/DDBJ databases">
        <authorList>
            <person name="Afonso C.L."/>
            <person name="Miller P.J."/>
            <person name="Scott M.A."/>
            <person name="Spackman E."/>
            <person name="Goraichik I."/>
            <person name="Dimitrov K.M."/>
            <person name="Suarez D.L."/>
            <person name="Swayne D.E."/>
        </authorList>
    </citation>
    <scope>NUCLEOTIDE SEQUENCE [LARGE SCALE GENOMIC DNA]</scope>
    <source>
        <strain evidence="11 12">11</strain>
    </source>
</reference>
<feature type="domain" description="Response regulatory" evidence="10">
    <location>
        <begin position="2"/>
        <end position="119"/>
    </location>
</feature>
<keyword evidence="3 8" id="KW-0597">Phosphoprotein</keyword>
<keyword evidence="12" id="KW-1185">Reference proteome</keyword>
<dbReference type="InterPro" id="IPR018060">
    <property type="entry name" value="HTH_AraC"/>
</dbReference>
<dbReference type="AlphaFoldDB" id="A0A1X7K035"/>
<keyword evidence="7" id="KW-0804">Transcription</keyword>
<keyword evidence="5" id="KW-0805">Transcription regulation</keyword>
<dbReference type="SUPFAM" id="SSF52172">
    <property type="entry name" value="CheY-like"/>
    <property type="match status" value="1"/>
</dbReference>
<dbReference type="SUPFAM" id="SSF46689">
    <property type="entry name" value="Homeodomain-like"/>
    <property type="match status" value="2"/>
</dbReference>
<dbReference type="RefSeq" id="WP_085494091.1">
    <property type="nucleotide sequence ID" value="NZ_FXAZ01000002.1"/>
</dbReference>
<evidence type="ECO:0000256" key="1">
    <source>
        <dbReference type="ARBA" id="ARBA00004496"/>
    </source>
</evidence>
<dbReference type="InterPro" id="IPR051552">
    <property type="entry name" value="HptR"/>
</dbReference>
<proteinExistence type="predicted"/>
<evidence type="ECO:0000256" key="5">
    <source>
        <dbReference type="ARBA" id="ARBA00023015"/>
    </source>
</evidence>
<dbReference type="PROSITE" id="PS50110">
    <property type="entry name" value="RESPONSE_REGULATORY"/>
    <property type="match status" value="1"/>
</dbReference>
<feature type="domain" description="HTH araC/xylS-type" evidence="9">
    <location>
        <begin position="436"/>
        <end position="534"/>
    </location>
</feature>
<dbReference type="GO" id="GO:0003700">
    <property type="term" value="F:DNA-binding transcription factor activity"/>
    <property type="evidence" value="ECO:0007669"/>
    <property type="project" value="InterPro"/>
</dbReference>
<dbReference type="InterPro" id="IPR009057">
    <property type="entry name" value="Homeodomain-like_sf"/>
</dbReference>
<dbReference type="PANTHER" id="PTHR42713">
    <property type="entry name" value="HISTIDINE KINASE-RELATED"/>
    <property type="match status" value="1"/>
</dbReference>
<dbReference type="InterPro" id="IPR001789">
    <property type="entry name" value="Sig_transdc_resp-reg_receiver"/>
</dbReference>
<dbReference type="InterPro" id="IPR018062">
    <property type="entry name" value="HTH_AraC-typ_CS"/>
</dbReference>
<evidence type="ECO:0000256" key="6">
    <source>
        <dbReference type="ARBA" id="ARBA00023125"/>
    </source>
</evidence>
<evidence type="ECO:0000259" key="9">
    <source>
        <dbReference type="PROSITE" id="PS01124"/>
    </source>
</evidence>
<evidence type="ECO:0000313" key="11">
    <source>
        <dbReference type="EMBL" id="SMG33425.1"/>
    </source>
</evidence>
<dbReference type="CDD" id="cd17536">
    <property type="entry name" value="REC_YesN-like"/>
    <property type="match status" value="1"/>
</dbReference>
<keyword evidence="4" id="KW-0902">Two-component regulatory system</keyword>
<dbReference type="PANTHER" id="PTHR42713:SF3">
    <property type="entry name" value="TRANSCRIPTIONAL REGULATORY PROTEIN HPTR"/>
    <property type="match status" value="1"/>
</dbReference>
<evidence type="ECO:0000256" key="7">
    <source>
        <dbReference type="ARBA" id="ARBA00023163"/>
    </source>
</evidence>
<dbReference type="InterPro" id="IPR011006">
    <property type="entry name" value="CheY-like_superfamily"/>
</dbReference>
<dbReference type="SMART" id="SM00342">
    <property type="entry name" value="HTH_ARAC"/>
    <property type="match status" value="1"/>
</dbReference>
<dbReference type="GO" id="GO:0000160">
    <property type="term" value="P:phosphorelay signal transduction system"/>
    <property type="evidence" value="ECO:0007669"/>
    <property type="project" value="UniProtKB-KW"/>
</dbReference>